<evidence type="ECO:0000313" key="1">
    <source>
        <dbReference type="EMBL" id="OJJ62689.1"/>
    </source>
</evidence>
<dbReference type="EMBL" id="KV878583">
    <property type="protein sequence ID" value="OJJ62689.1"/>
    <property type="molecule type" value="Genomic_DNA"/>
</dbReference>
<gene>
    <name evidence="1" type="ORF">ASPSYDRAFT_659348</name>
</gene>
<keyword evidence="2" id="KW-1185">Reference proteome</keyword>
<proteinExistence type="predicted"/>
<name>A0A1L9TTD1_9EURO</name>
<organism evidence="1 2">
    <name type="scientific">Aspergillus sydowii CBS 593.65</name>
    <dbReference type="NCBI Taxonomy" id="1036612"/>
    <lineage>
        <taxon>Eukaryota</taxon>
        <taxon>Fungi</taxon>
        <taxon>Dikarya</taxon>
        <taxon>Ascomycota</taxon>
        <taxon>Pezizomycotina</taxon>
        <taxon>Eurotiomycetes</taxon>
        <taxon>Eurotiomycetidae</taxon>
        <taxon>Eurotiales</taxon>
        <taxon>Aspergillaceae</taxon>
        <taxon>Aspergillus</taxon>
        <taxon>Aspergillus subgen. Nidulantes</taxon>
    </lineage>
</organism>
<dbReference type="VEuPathDB" id="FungiDB:ASPSYDRAFT_659348"/>
<dbReference type="OrthoDB" id="4497602at2759"/>
<dbReference type="AlphaFoldDB" id="A0A1L9TTD1"/>
<sequence>MQAVQPQSSSIDTWSLVRDLFSREHYHLHQIARLEKALSSAGSENHNERAAYNNLQEQYGKLHKSYTSLYTEYQRLKRELEVCHCHFRVCPHFDDCRVEEIN</sequence>
<protein>
    <submittedName>
        <fullName evidence="1">Uncharacterized protein</fullName>
    </submittedName>
</protein>
<evidence type="ECO:0000313" key="2">
    <source>
        <dbReference type="Proteomes" id="UP000184356"/>
    </source>
</evidence>
<dbReference type="Proteomes" id="UP000184356">
    <property type="component" value="Unassembled WGS sequence"/>
</dbReference>
<dbReference type="RefSeq" id="XP_040706495.1">
    <property type="nucleotide sequence ID" value="XM_040850338.1"/>
</dbReference>
<reference evidence="2" key="1">
    <citation type="journal article" date="2017" name="Genome Biol.">
        <title>Comparative genomics reveals high biological diversity and specific adaptations in the industrially and medically important fungal genus Aspergillus.</title>
        <authorList>
            <person name="de Vries R.P."/>
            <person name="Riley R."/>
            <person name="Wiebenga A."/>
            <person name="Aguilar-Osorio G."/>
            <person name="Amillis S."/>
            <person name="Uchima C.A."/>
            <person name="Anderluh G."/>
            <person name="Asadollahi M."/>
            <person name="Askin M."/>
            <person name="Barry K."/>
            <person name="Battaglia E."/>
            <person name="Bayram O."/>
            <person name="Benocci T."/>
            <person name="Braus-Stromeyer S.A."/>
            <person name="Caldana C."/>
            <person name="Canovas D."/>
            <person name="Cerqueira G.C."/>
            <person name="Chen F."/>
            <person name="Chen W."/>
            <person name="Choi C."/>
            <person name="Clum A."/>
            <person name="Dos Santos R.A."/>
            <person name="Damasio A.R."/>
            <person name="Diallinas G."/>
            <person name="Emri T."/>
            <person name="Fekete E."/>
            <person name="Flipphi M."/>
            <person name="Freyberg S."/>
            <person name="Gallo A."/>
            <person name="Gournas C."/>
            <person name="Habgood R."/>
            <person name="Hainaut M."/>
            <person name="Harispe M.L."/>
            <person name="Henrissat B."/>
            <person name="Hilden K.S."/>
            <person name="Hope R."/>
            <person name="Hossain A."/>
            <person name="Karabika E."/>
            <person name="Karaffa L."/>
            <person name="Karanyi Z."/>
            <person name="Krasevec N."/>
            <person name="Kuo A."/>
            <person name="Kusch H."/>
            <person name="LaButti K."/>
            <person name="Lagendijk E.L."/>
            <person name="Lapidus A."/>
            <person name="Levasseur A."/>
            <person name="Lindquist E."/>
            <person name="Lipzen A."/>
            <person name="Logrieco A.F."/>
            <person name="MacCabe A."/>
            <person name="Maekelae M.R."/>
            <person name="Malavazi I."/>
            <person name="Melin P."/>
            <person name="Meyer V."/>
            <person name="Mielnichuk N."/>
            <person name="Miskei M."/>
            <person name="Molnar A.P."/>
            <person name="Mule G."/>
            <person name="Ngan C.Y."/>
            <person name="Orejas M."/>
            <person name="Orosz E."/>
            <person name="Ouedraogo J.P."/>
            <person name="Overkamp K.M."/>
            <person name="Park H.-S."/>
            <person name="Perrone G."/>
            <person name="Piumi F."/>
            <person name="Punt P.J."/>
            <person name="Ram A.F."/>
            <person name="Ramon A."/>
            <person name="Rauscher S."/>
            <person name="Record E."/>
            <person name="Riano-Pachon D.M."/>
            <person name="Robert V."/>
            <person name="Roehrig J."/>
            <person name="Ruller R."/>
            <person name="Salamov A."/>
            <person name="Salih N.S."/>
            <person name="Samson R.A."/>
            <person name="Sandor E."/>
            <person name="Sanguinetti M."/>
            <person name="Schuetze T."/>
            <person name="Sepcic K."/>
            <person name="Shelest E."/>
            <person name="Sherlock G."/>
            <person name="Sophianopoulou V."/>
            <person name="Squina F.M."/>
            <person name="Sun H."/>
            <person name="Susca A."/>
            <person name="Todd R.B."/>
            <person name="Tsang A."/>
            <person name="Unkles S.E."/>
            <person name="van de Wiele N."/>
            <person name="van Rossen-Uffink D."/>
            <person name="Oliveira J.V."/>
            <person name="Vesth T.C."/>
            <person name="Visser J."/>
            <person name="Yu J.-H."/>
            <person name="Zhou M."/>
            <person name="Andersen M.R."/>
            <person name="Archer D.B."/>
            <person name="Baker S.E."/>
            <person name="Benoit I."/>
            <person name="Brakhage A.A."/>
            <person name="Braus G.H."/>
            <person name="Fischer R."/>
            <person name="Frisvad J.C."/>
            <person name="Goldman G.H."/>
            <person name="Houbraken J."/>
            <person name="Oakley B."/>
            <person name="Pocsi I."/>
            <person name="Scazzocchio C."/>
            <person name="Seiboth B."/>
            <person name="vanKuyk P.A."/>
            <person name="Wortman J."/>
            <person name="Dyer P.S."/>
            <person name="Grigoriev I.V."/>
        </authorList>
    </citation>
    <scope>NUCLEOTIDE SEQUENCE [LARGE SCALE GENOMIC DNA]</scope>
    <source>
        <strain evidence="2">CBS 593.65</strain>
    </source>
</reference>
<accession>A0A1L9TTD1</accession>
<dbReference type="GeneID" id="63766411"/>